<dbReference type="NCBIfam" id="TIGR00199">
    <property type="entry name" value="PncC_domain"/>
    <property type="match status" value="1"/>
</dbReference>
<feature type="domain" description="MoaB/Mog" evidence="2">
    <location>
        <begin position="7"/>
        <end position="173"/>
    </location>
</feature>
<dbReference type="SMART" id="SM00852">
    <property type="entry name" value="MoCF_biosynth"/>
    <property type="match status" value="1"/>
</dbReference>
<name>A0A368XRH4_9BACI</name>
<dbReference type="NCBIfam" id="NF001813">
    <property type="entry name" value="PRK00549.1"/>
    <property type="match status" value="1"/>
</dbReference>
<dbReference type="InterPro" id="IPR036653">
    <property type="entry name" value="CinA-like_C"/>
</dbReference>
<sequence>MPDLKTEVISVGTELLLGQIVNSNTAWISDRVANLGISMYYHQTVGDNLQRVEQAFKTASLRSDIVFITGGLGPTEDDLTREAFSTLSGIPIEEDEKTFASMETFFKNRNKGMTPNNRKQAHVFKDSMVIENPVGIAPGIIVEYANVTWIFTPGVPKEMEAILDPFVFTYLRKKYKLDSVIRSKMLRFIGIGESQLEHDLLDIIKSQSNPTIAPLASEGEVALRLTAKASDINKADQMIEEVEQKIKPIVGQFIYGENNRNIEETVIHLLAEKQLSLSSAESLTGGLFSDKLVSVSGASQVFQGSAVVYSSKAKNSVLEVPFELIEKYGTISEECAELLAKNATEKFNSDIGISFTGVAGPNKSEGKDIGTVYISLYTNGKKAQTTKHHFHGDRSSIRTRAVKKGLEILFHHLKNL</sequence>
<dbReference type="SUPFAM" id="SSF53218">
    <property type="entry name" value="Molybdenum cofactor biosynthesis proteins"/>
    <property type="match status" value="1"/>
</dbReference>
<dbReference type="CDD" id="cd00885">
    <property type="entry name" value="cinA"/>
    <property type="match status" value="1"/>
</dbReference>
<comment type="similarity">
    <text evidence="1">Belongs to the CinA family.</text>
</comment>
<gene>
    <name evidence="1" type="primary">cinA</name>
    <name evidence="3" type="ORF">DFR57_10647</name>
</gene>
<dbReference type="InterPro" id="IPR036425">
    <property type="entry name" value="MoaB/Mog-like_dom_sf"/>
</dbReference>
<evidence type="ECO:0000256" key="1">
    <source>
        <dbReference type="HAMAP-Rule" id="MF_00226"/>
    </source>
</evidence>
<evidence type="ECO:0000313" key="3">
    <source>
        <dbReference type="EMBL" id="RCW70650.1"/>
    </source>
</evidence>
<dbReference type="SUPFAM" id="SSF142433">
    <property type="entry name" value="CinA-like"/>
    <property type="match status" value="1"/>
</dbReference>
<dbReference type="PANTHER" id="PTHR13939">
    <property type="entry name" value="NICOTINAMIDE-NUCLEOTIDE AMIDOHYDROLASE PNCC"/>
    <property type="match status" value="1"/>
</dbReference>
<dbReference type="NCBIfam" id="TIGR00177">
    <property type="entry name" value="molyb_syn"/>
    <property type="match status" value="1"/>
</dbReference>
<dbReference type="Gene3D" id="3.40.980.10">
    <property type="entry name" value="MoaB/Mog-like domain"/>
    <property type="match status" value="1"/>
</dbReference>
<dbReference type="Pfam" id="PF18146">
    <property type="entry name" value="CinA_KH"/>
    <property type="match status" value="1"/>
</dbReference>
<dbReference type="PANTHER" id="PTHR13939:SF0">
    <property type="entry name" value="NMN AMIDOHYDROLASE-LIKE PROTEIN YFAY"/>
    <property type="match status" value="1"/>
</dbReference>
<dbReference type="Proteomes" id="UP000252585">
    <property type="component" value="Unassembled WGS sequence"/>
</dbReference>
<accession>A0A368XRH4</accession>
<dbReference type="NCBIfam" id="TIGR00200">
    <property type="entry name" value="cinA_nterm"/>
    <property type="match status" value="1"/>
</dbReference>
<dbReference type="OrthoDB" id="9801454at2"/>
<protein>
    <recommendedName>
        <fullName evidence="1">Putative competence-damage inducible protein</fullName>
    </recommendedName>
</protein>
<evidence type="ECO:0000313" key="4">
    <source>
        <dbReference type="Proteomes" id="UP000252585"/>
    </source>
</evidence>
<dbReference type="InterPro" id="IPR050101">
    <property type="entry name" value="CinA"/>
</dbReference>
<dbReference type="AlphaFoldDB" id="A0A368XRH4"/>
<dbReference type="Pfam" id="PF02464">
    <property type="entry name" value="CinA"/>
    <property type="match status" value="1"/>
</dbReference>
<dbReference type="InterPro" id="IPR041424">
    <property type="entry name" value="CinA_KH"/>
</dbReference>
<evidence type="ECO:0000259" key="2">
    <source>
        <dbReference type="SMART" id="SM00852"/>
    </source>
</evidence>
<proteinExistence type="inferred from homology"/>
<keyword evidence="4" id="KW-1185">Reference proteome</keyword>
<dbReference type="InterPro" id="IPR001453">
    <property type="entry name" value="MoaB/Mog_dom"/>
</dbReference>
<dbReference type="Gene3D" id="3.90.950.20">
    <property type="entry name" value="CinA-like"/>
    <property type="match status" value="1"/>
</dbReference>
<dbReference type="PIRSF" id="PIRSF006728">
    <property type="entry name" value="CinA"/>
    <property type="match status" value="1"/>
</dbReference>
<organism evidence="3 4">
    <name type="scientific">Saliterribacillus persicus</name>
    <dbReference type="NCBI Taxonomy" id="930114"/>
    <lineage>
        <taxon>Bacteria</taxon>
        <taxon>Bacillati</taxon>
        <taxon>Bacillota</taxon>
        <taxon>Bacilli</taxon>
        <taxon>Bacillales</taxon>
        <taxon>Bacillaceae</taxon>
        <taxon>Saliterribacillus</taxon>
    </lineage>
</organism>
<dbReference type="Gene3D" id="3.30.70.2860">
    <property type="match status" value="1"/>
</dbReference>
<dbReference type="HAMAP" id="MF_00226_B">
    <property type="entry name" value="CinA_B"/>
    <property type="match status" value="1"/>
</dbReference>
<dbReference type="Pfam" id="PF00994">
    <property type="entry name" value="MoCF_biosynth"/>
    <property type="match status" value="1"/>
</dbReference>
<dbReference type="InterPro" id="IPR008135">
    <property type="entry name" value="Competence-induced_CinA"/>
</dbReference>
<dbReference type="RefSeq" id="WP_114352644.1">
    <property type="nucleotide sequence ID" value="NZ_QPJJ01000006.1"/>
</dbReference>
<dbReference type="EMBL" id="QPJJ01000006">
    <property type="protein sequence ID" value="RCW70650.1"/>
    <property type="molecule type" value="Genomic_DNA"/>
</dbReference>
<reference evidence="3 4" key="1">
    <citation type="submission" date="2018-07" db="EMBL/GenBank/DDBJ databases">
        <title>Genomic Encyclopedia of Type Strains, Phase IV (KMG-IV): sequencing the most valuable type-strain genomes for metagenomic binning, comparative biology and taxonomic classification.</title>
        <authorList>
            <person name="Goeker M."/>
        </authorList>
    </citation>
    <scope>NUCLEOTIDE SEQUENCE [LARGE SCALE GENOMIC DNA]</scope>
    <source>
        <strain evidence="3 4">DSM 27696</strain>
    </source>
</reference>
<dbReference type="InterPro" id="IPR008136">
    <property type="entry name" value="CinA_C"/>
</dbReference>
<comment type="caution">
    <text evidence="3">The sequence shown here is derived from an EMBL/GenBank/DDBJ whole genome shotgun (WGS) entry which is preliminary data.</text>
</comment>